<organism evidence="1 2">
    <name type="scientific">Ktedonobacter robiniae</name>
    <dbReference type="NCBI Taxonomy" id="2778365"/>
    <lineage>
        <taxon>Bacteria</taxon>
        <taxon>Bacillati</taxon>
        <taxon>Chloroflexota</taxon>
        <taxon>Ktedonobacteria</taxon>
        <taxon>Ktedonobacterales</taxon>
        <taxon>Ktedonobacteraceae</taxon>
        <taxon>Ktedonobacter</taxon>
    </lineage>
</organism>
<gene>
    <name evidence="1" type="ORF">KSB_77090</name>
</gene>
<evidence type="ECO:0000313" key="2">
    <source>
        <dbReference type="Proteomes" id="UP000654345"/>
    </source>
</evidence>
<keyword evidence="2" id="KW-1185">Reference proteome</keyword>
<dbReference type="Proteomes" id="UP000654345">
    <property type="component" value="Unassembled WGS sequence"/>
</dbReference>
<reference evidence="1 2" key="1">
    <citation type="journal article" date="2021" name="Int. J. Syst. Evol. Microbiol.">
        <title>Reticulibacter mediterranei gen. nov., sp. nov., within the new family Reticulibacteraceae fam. nov., and Ktedonospora formicarum gen. nov., sp. nov., Ktedonobacter robiniae sp. nov., Dictyobacter formicarum sp. nov. and Dictyobacter arantiisoli sp. nov., belonging to the class Ktedonobacteria.</title>
        <authorList>
            <person name="Yabe S."/>
            <person name="Zheng Y."/>
            <person name="Wang C.M."/>
            <person name="Sakai Y."/>
            <person name="Abe K."/>
            <person name="Yokota A."/>
            <person name="Donadio S."/>
            <person name="Cavaletti L."/>
            <person name="Monciardini P."/>
        </authorList>
    </citation>
    <scope>NUCLEOTIDE SEQUENCE [LARGE SCALE GENOMIC DNA]</scope>
    <source>
        <strain evidence="1 2">SOSP1-30</strain>
    </source>
</reference>
<accession>A0ABQ3V251</accession>
<comment type="caution">
    <text evidence="1">The sequence shown here is derived from an EMBL/GenBank/DDBJ whole genome shotgun (WGS) entry which is preliminary data.</text>
</comment>
<dbReference type="EMBL" id="BNJG01000003">
    <property type="protein sequence ID" value="GHO59234.1"/>
    <property type="molecule type" value="Genomic_DNA"/>
</dbReference>
<proteinExistence type="predicted"/>
<protein>
    <submittedName>
        <fullName evidence="1">Uncharacterized protein</fullName>
    </submittedName>
</protein>
<sequence>MQNTSDTLRRSRFKRFEIVHVSQLPASVSLNECKETCKLPAPTPAPDTCKLECHSGSPFKEMREDAPRPIVC</sequence>
<name>A0ABQ3V251_9CHLR</name>
<evidence type="ECO:0000313" key="1">
    <source>
        <dbReference type="EMBL" id="GHO59234.1"/>
    </source>
</evidence>